<reference evidence="1" key="1">
    <citation type="submission" date="2021-01" db="EMBL/GenBank/DDBJ databases">
        <title>Rhizobium sp. strain KVB221 16S ribosomal RNA gene Genome sequencing and assembly.</title>
        <authorList>
            <person name="Kang M."/>
        </authorList>
    </citation>
    <scope>NUCLEOTIDE SEQUENCE</scope>
    <source>
        <strain evidence="1">KVB221</strain>
    </source>
</reference>
<name>A0A937CJF3_9HYPH</name>
<protein>
    <submittedName>
        <fullName evidence="1">Transcription elongation factor GreAB</fullName>
    </submittedName>
</protein>
<dbReference type="InterPro" id="IPR036953">
    <property type="entry name" value="GreA/GreB_C_sf"/>
</dbReference>
<keyword evidence="2" id="KW-1185">Reference proteome</keyword>
<dbReference type="GO" id="GO:0003677">
    <property type="term" value="F:DNA binding"/>
    <property type="evidence" value="ECO:0007669"/>
    <property type="project" value="InterPro"/>
</dbReference>
<gene>
    <name evidence="1" type="ORF">JJB09_03305</name>
</gene>
<evidence type="ECO:0000313" key="2">
    <source>
        <dbReference type="Proteomes" id="UP000633219"/>
    </source>
</evidence>
<dbReference type="Proteomes" id="UP000633219">
    <property type="component" value="Unassembled WGS sequence"/>
</dbReference>
<dbReference type="RefSeq" id="WP_201653072.1">
    <property type="nucleotide sequence ID" value="NZ_JAEQNC010000002.1"/>
</dbReference>
<proteinExistence type="predicted"/>
<sequence length="174" mass="18793">MSREAFCRLTAGDVSVLLSMLEHYSEEPSALTVLLRRKLAQAGIFFREDIQADVVTLDSRVLYSLDGQSRGPRLLVRSAPMDLPPFALSVHSIEGLALLGLAEGEAIEVDPGDGAVQVLTVEKVLFQPEAAERTAGAKSEADMPDDAPNVVSFRRQRPLVFHVDPDNDPGPTAA</sequence>
<keyword evidence="1" id="KW-0251">Elongation factor</keyword>
<dbReference type="EMBL" id="JAEQNC010000002">
    <property type="protein sequence ID" value="MBL0371045.1"/>
    <property type="molecule type" value="Genomic_DNA"/>
</dbReference>
<dbReference type="SUPFAM" id="SSF54534">
    <property type="entry name" value="FKBP-like"/>
    <property type="match status" value="1"/>
</dbReference>
<organism evidence="1 2">
    <name type="scientific">Rhizobium setariae</name>
    <dbReference type="NCBI Taxonomy" id="2801340"/>
    <lineage>
        <taxon>Bacteria</taxon>
        <taxon>Pseudomonadati</taxon>
        <taxon>Pseudomonadota</taxon>
        <taxon>Alphaproteobacteria</taxon>
        <taxon>Hyphomicrobiales</taxon>
        <taxon>Rhizobiaceae</taxon>
        <taxon>Rhizobium/Agrobacterium group</taxon>
        <taxon>Rhizobium</taxon>
    </lineage>
</organism>
<keyword evidence="1" id="KW-0648">Protein biosynthesis</keyword>
<dbReference type="Gene3D" id="3.10.50.30">
    <property type="entry name" value="Transcription elongation factor, GreA/GreB, C-terminal domain"/>
    <property type="match status" value="1"/>
</dbReference>
<dbReference type="AlphaFoldDB" id="A0A937CJF3"/>
<comment type="caution">
    <text evidence="1">The sequence shown here is derived from an EMBL/GenBank/DDBJ whole genome shotgun (WGS) entry which is preliminary data.</text>
</comment>
<dbReference type="GO" id="GO:0032784">
    <property type="term" value="P:regulation of DNA-templated transcription elongation"/>
    <property type="evidence" value="ECO:0007669"/>
    <property type="project" value="InterPro"/>
</dbReference>
<accession>A0A937CJF3</accession>
<dbReference type="GO" id="GO:0003746">
    <property type="term" value="F:translation elongation factor activity"/>
    <property type="evidence" value="ECO:0007669"/>
    <property type="project" value="UniProtKB-KW"/>
</dbReference>
<evidence type="ECO:0000313" key="1">
    <source>
        <dbReference type="EMBL" id="MBL0371045.1"/>
    </source>
</evidence>